<keyword evidence="1" id="KW-0472">Membrane</keyword>
<reference evidence="2" key="1">
    <citation type="submission" date="2022-07" db="EMBL/GenBank/DDBJ databases">
        <title>Fungi with potential for degradation of polypropylene.</title>
        <authorList>
            <person name="Gostincar C."/>
        </authorList>
    </citation>
    <scope>NUCLEOTIDE SEQUENCE</scope>
    <source>
        <strain evidence="2">EXF-13308</strain>
    </source>
</reference>
<keyword evidence="3" id="KW-1185">Reference proteome</keyword>
<gene>
    <name evidence="2" type="ORF">NKR23_g9547</name>
</gene>
<evidence type="ECO:0000313" key="3">
    <source>
        <dbReference type="Proteomes" id="UP001174694"/>
    </source>
</evidence>
<organism evidence="2 3">
    <name type="scientific">Pleurostoma richardsiae</name>
    <dbReference type="NCBI Taxonomy" id="41990"/>
    <lineage>
        <taxon>Eukaryota</taxon>
        <taxon>Fungi</taxon>
        <taxon>Dikarya</taxon>
        <taxon>Ascomycota</taxon>
        <taxon>Pezizomycotina</taxon>
        <taxon>Sordariomycetes</taxon>
        <taxon>Sordariomycetidae</taxon>
        <taxon>Calosphaeriales</taxon>
        <taxon>Pleurostomataceae</taxon>
        <taxon>Pleurostoma</taxon>
    </lineage>
</organism>
<accession>A0AA38RF58</accession>
<dbReference type="InterPro" id="IPR021514">
    <property type="entry name" value="DUF3176"/>
</dbReference>
<feature type="transmembrane region" description="Helical" evidence="1">
    <location>
        <begin position="452"/>
        <end position="475"/>
    </location>
</feature>
<dbReference type="PANTHER" id="PTHR35394">
    <property type="entry name" value="DUF3176 DOMAIN-CONTAINING PROTEIN"/>
    <property type="match status" value="1"/>
</dbReference>
<protein>
    <submittedName>
        <fullName evidence="2">Uncharacterized protein</fullName>
    </submittedName>
</protein>
<dbReference type="Pfam" id="PF11374">
    <property type="entry name" value="DUF3176"/>
    <property type="match status" value="1"/>
</dbReference>
<keyword evidence="1" id="KW-0812">Transmembrane</keyword>
<evidence type="ECO:0000313" key="2">
    <source>
        <dbReference type="EMBL" id="KAJ9136840.1"/>
    </source>
</evidence>
<dbReference type="PANTHER" id="PTHR35394:SF5">
    <property type="entry name" value="DUF3176 DOMAIN-CONTAINING PROTEIN"/>
    <property type="match status" value="1"/>
</dbReference>
<comment type="caution">
    <text evidence="2">The sequence shown here is derived from an EMBL/GenBank/DDBJ whole genome shotgun (WGS) entry which is preliminary data.</text>
</comment>
<name>A0AA38RF58_9PEZI</name>
<dbReference type="Proteomes" id="UP001174694">
    <property type="component" value="Unassembled WGS sequence"/>
</dbReference>
<proteinExistence type="predicted"/>
<dbReference type="EMBL" id="JANBVO010000037">
    <property type="protein sequence ID" value="KAJ9136840.1"/>
    <property type="molecule type" value="Genomic_DNA"/>
</dbReference>
<evidence type="ECO:0000256" key="1">
    <source>
        <dbReference type="SAM" id="Phobius"/>
    </source>
</evidence>
<keyword evidence="1" id="KW-1133">Transmembrane helix</keyword>
<dbReference type="AlphaFoldDB" id="A0AA38RF58"/>
<sequence length="537" mass="59188">MLLILVVLFKANNHPLESWPLWIQPNSLISVFTTLGRTAMMVPVASCISQLKWRHFHLRPNRLSHLQALDDASRGPWGSFMLLLTVRANALMAGALAVVSLIALGIDPAAQQILGFPQRETKLTNVTAGVGISTSYSSKAYLQDTNEVTGSTDFATMFNPDLFKLQSSIIDGIAGSVFQPMYSCPGARCSWEPFTTLGVCGEFRNMTDVVKTNCSGDTSYLLTCNYTFPSNVPIQYDDPDRPFTMSYAYQLGATSAPTMFFRSMGSGSYGGAALYTVKVVSGVDEMGSEQETPPPTHSYYSAWYWCARTYHNLTATPAGIEAGPITSEALVYTNVTTDVAGTTESYNQYMAPSTGTTYNITNNVDLHLFSYVGQLLGDRLIEDMYPHAGSNFDNDSLDLSYFLFTADIAKSTADLADTLTHQIRSNATGDNTNASMFSGTAFITETYIHVRWPWLILPLTETVLVAMLLVISILLTRGQPLLKMSVIAFLVHGIEGWTPEELEIRRPETAEKLEELSSTMRARFAEDVEGRLRFLRS</sequence>